<keyword evidence="1" id="KW-1133">Transmembrane helix</keyword>
<proteinExistence type="predicted"/>
<keyword evidence="1" id="KW-0812">Transmembrane</keyword>
<gene>
    <name evidence="2" type="primary">lptC</name>
    <name evidence="2" type="ORF">GCM10022404_06030</name>
</gene>
<comment type="caution">
    <text evidence="2">The sequence shown here is derived from an EMBL/GenBank/DDBJ whole genome shotgun (WGS) entry which is preliminary data.</text>
</comment>
<dbReference type="Pfam" id="PF06835">
    <property type="entry name" value="LptC"/>
    <property type="match status" value="1"/>
</dbReference>
<dbReference type="Gene3D" id="2.60.450.10">
    <property type="entry name" value="Lipopolysaccharide (LPS) transport protein A like domain"/>
    <property type="match status" value="1"/>
</dbReference>
<sequence length="199" mass="21082">MARYDNSHSRFVAYAKVILPLASLAILATLFLFSRRPDTTSTIPYARVDIETLAREQRLDGASFATVLTDGGELSLNADRVRPDLSNNDVINGSTISGELALPDGTTVTLTANDGVIDGPGRVAELSGSVVVRTSSAYSIKTDRIAALLDASKIESPGAVDAEGPAGTIHAGSMEISEVGVDKQYQLVFKNGVRLIYQP</sequence>
<dbReference type="EMBL" id="BAABDF010000003">
    <property type="protein sequence ID" value="GAA3858020.1"/>
    <property type="molecule type" value="Genomic_DNA"/>
</dbReference>
<organism evidence="2 3">
    <name type="scientific">Celeribacter arenosi</name>
    <dbReference type="NCBI Taxonomy" id="792649"/>
    <lineage>
        <taxon>Bacteria</taxon>
        <taxon>Pseudomonadati</taxon>
        <taxon>Pseudomonadota</taxon>
        <taxon>Alphaproteobacteria</taxon>
        <taxon>Rhodobacterales</taxon>
        <taxon>Roseobacteraceae</taxon>
        <taxon>Celeribacter</taxon>
    </lineage>
</organism>
<keyword evidence="3" id="KW-1185">Reference proteome</keyword>
<dbReference type="RefSeq" id="WP_344843282.1">
    <property type="nucleotide sequence ID" value="NZ_BAABDF010000003.1"/>
</dbReference>
<accession>A0ABP7JXJ1</accession>
<protein>
    <submittedName>
        <fullName evidence="2">LPS export ABC transporter periplasmic protein LptC</fullName>
    </submittedName>
</protein>
<evidence type="ECO:0000256" key="1">
    <source>
        <dbReference type="SAM" id="Phobius"/>
    </source>
</evidence>
<feature type="transmembrane region" description="Helical" evidence="1">
    <location>
        <begin position="12"/>
        <end position="33"/>
    </location>
</feature>
<evidence type="ECO:0000313" key="3">
    <source>
        <dbReference type="Proteomes" id="UP001399917"/>
    </source>
</evidence>
<reference evidence="3" key="1">
    <citation type="journal article" date="2019" name="Int. J. Syst. Evol. Microbiol.">
        <title>The Global Catalogue of Microorganisms (GCM) 10K type strain sequencing project: providing services to taxonomists for standard genome sequencing and annotation.</title>
        <authorList>
            <consortium name="The Broad Institute Genomics Platform"/>
            <consortium name="The Broad Institute Genome Sequencing Center for Infectious Disease"/>
            <person name="Wu L."/>
            <person name="Ma J."/>
        </authorList>
    </citation>
    <scope>NUCLEOTIDE SEQUENCE [LARGE SCALE GENOMIC DNA]</scope>
    <source>
        <strain evidence="3">JCM 17190</strain>
    </source>
</reference>
<dbReference type="Proteomes" id="UP001399917">
    <property type="component" value="Unassembled WGS sequence"/>
</dbReference>
<keyword evidence="1" id="KW-0472">Membrane</keyword>
<name>A0ABP7JXJ1_9RHOB</name>
<dbReference type="InterPro" id="IPR010664">
    <property type="entry name" value="LipoPS_assembly_LptC-rel"/>
</dbReference>
<evidence type="ECO:0000313" key="2">
    <source>
        <dbReference type="EMBL" id="GAA3858020.1"/>
    </source>
</evidence>